<evidence type="ECO:0000256" key="8">
    <source>
        <dbReference type="RuleBase" id="RU363032"/>
    </source>
</evidence>
<keyword evidence="3" id="KW-1003">Cell membrane</keyword>
<dbReference type="InterPro" id="IPR043429">
    <property type="entry name" value="ArtM/GltK/GlnP/TcyL/YhdX-like"/>
</dbReference>
<evidence type="ECO:0000313" key="10">
    <source>
        <dbReference type="EMBL" id="MFC7151276.1"/>
    </source>
</evidence>
<dbReference type="InterPro" id="IPR000515">
    <property type="entry name" value="MetI-like"/>
</dbReference>
<keyword evidence="5" id="KW-0029">Amino-acid transport</keyword>
<feature type="transmembrane region" description="Helical" evidence="8">
    <location>
        <begin position="201"/>
        <end position="223"/>
    </location>
</feature>
<dbReference type="Proteomes" id="UP001596378">
    <property type="component" value="Unassembled WGS sequence"/>
</dbReference>
<keyword evidence="7 8" id="KW-0472">Membrane</keyword>
<sequence length="237" mass="25874">MNDDFFSLERMIDYFPKILSKFPISLYIVAVSTALALVMGTVLAVIRIKKLPALHQLASIYISFFRGTPILIQIFLVYYGIPLLSNALFGSNLVSGWNKLIFVFLAYGINESAYLAEHIRAAILSVPRGQTEAGSMVGLTSLQTFRRIVLPQAFRVLLPGLGAMVVGLLPATALAYLLGIIDMMGMVTVISYSSYHSLEGYADAAIIFVAASVVLEKCISLLIRKMNYGRNPAEGPA</sequence>
<evidence type="ECO:0000256" key="6">
    <source>
        <dbReference type="ARBA" id="ARBA00022989"/>
    </source>
</evidence>
<dbReference type="Pfam" id="PF00528">
    <property type="entry name" value="BPD_transp_1"/>
    <property type="match status" value="1"/>
</dbReference>
<evidence type="ECO:0000256" key="5">
    <source>
        <dbReference type="ARBA" id="ARBA00022970"/>
    </source>
</evidence>
<feature type="transmembrane region" description="Helical" evidence="8">
    <location>
        <begin position="156"/>
        <end position="181"/>
    </location>
</feature>
<feature type="transmembrane region" description="Helical" evidence="8">
    <location>
        <begin position="58"/>
        <end position="81"/>
    </location>
</feature>
<evidence type="ECO:0000313" key="11">
    <source>
        <dbReference type="Proteomes" id="UP001596378"/>
    </source>
</evidence>
<evidence type="ECO:0000256" key="2">
    <source>
        <dbReference type="ARBA" id="ARBA00022448"/>
    </source>
</evidence>
<dbReference type="PROSITE" id="PS50928">
    <property type="entry name" value="ABC_TM1"/>
    <property type="match status" value="1"/>
</dbReference>
<accession>A0ABW2FGP7</accession>
<keyword evidence="11" id="KW-1185">Reference proteome</keyword>
<dbReference type="EMBL" id="JBHTAI010000015">
    <property type="protein sequence ID" value="MFC7151276.1"/>
    <property type="molecule type" value="Genomic_DNA"/>
</dbReference>
<evidence type="ECO:0000256" key="1">
    <source>
        <dbReference type="ARBA" id="ARBA00004651"/>
    </source>
</evidence>
<feature type="transmembrane region" description="Helical" evidence="8">
    <location>
        <begin position="87"/>
        <end position="109"/>
    </location>
</feature>
<dbReference type="CDD" id="cd06261">
    <property type="entry name" value="TM_PBP2"/>
    <property type="match status" value="1"/>
</dbReference>
<dbReference type="NCBIfam" id="TIGR01726">
    <property type="entry name" value="HEQRo_perm_3TM"/>
    <property type="match status" value="1"/>
</dbReference>
<feature type="transmembrane region" description="Helical" evidence="8">
    <location>
        <begin position="24"/>
        <end position="46"/>
    </location>
</feature>
<dbReference type="SUPFAM" id="SSF161098">
    <property type="entry name" value="MetI-like"/>
    <property type="match status" value="1"/>
</dbReference>
<dbReference type="PANTHER" id="PTHR30614:SF0">
    <property type="entry name" value="L-CYSTINE TRANSPORT SYSTEM PERMEASE PROTEIN TCYL"/>
    <property type="match status" value="1"/>
</dbReference>
<dbReference type="InterPro" id="IPR010065">
    <property type="entry name" value="AA_ABC_transptr_permease_3TM"/>
</dbReference>
<comment type="caution">
    <text evidence="10">The sequence shown here is derived from an EMBL/GenBank/DDBJ whole genome shotgun (WGS) entry which is preliminary data.</text>
</comment>
<name>A0ABW2FGP7_9BACL</name>
<gene>
    <name evidence="10" type="ORF">ACFQMJ_22295</name>
</gene>
<evidence type="ECO:0000256" key="3">
    <source>
        <dbReference type="ARBA" id="ARBA00022475"/>
    </source>
</evidence>
<evidence type="ECO:0000259" key="9">
    <source>
        <dbReference type="PROSITE" id="PS50928"/>
    </source>
</evidence>
<comment type="subcellular location">
    <subcellularLocation>
        <location evidence="1 8">Cell membrane</location>
        <topology evidence="1 8">Multi-pass membrane protein</topology>
    </subcellularLocation>
</comment>
<dbReference type="Gene3D" id="1.10.3720.10">
    <property type="entry name" value="MetI-like"/>
    <property type="match status" value="1"/>
</dbReference>
<evidence type="ECO:0000256" key="7">
    <source>
        <dbReference type="ARBA" id="ARBA00023136"/>
    </source>
</evidence>
<keyword evidence="2 8" id="KW-0813">Transport</keyword>
<keyword evidence="6 8" id="KW-1133">Transmembrane helix</keyword>
<dbReference type="PANTHER" id="PTHR30614">
    <property type="entry name" value="MEMBRANE COMPONENT OF AMINO ACID ABC TRANSPORTER"/>
    <property type="match status" value="1"/>
</dbReference>
<organism evidence="10 11">
    <name type="scientific">Cohnella cellulosilytica</name>
    <dbReference type="NCBI Taxonomy" id="986710"/>
    <lineage>
        <taxon>Bacteria</taxon>
        <taxon>Bacillati</taxon>
        <taxon>Bacillota</taxon>
        <taxon>Bacilli</taxon>
        <taxon>Bacillales</taxon>
        <taxon>Paenibacillaceae</taxon>
        <taxon>Cohnella</taxon>
    </lineage>
</organism>
<keyword evidence="4 8" id="KW-0812">Transmembrane</keyword>
<feature type="domain" description="ABC transmembrane type-1" evidence="9">
    <location>
        <begin position="22"/>
        <end position="219"/>
    </location>
</feature>
<evidence type="ECO:0000256" key="4">
    <source>
        <dbReference type="ARBA" id="ARBA00022692"/>
    </source>
</evidence>
<comment type="similarity">
    <text evidence="8">Belongs to the binding-protein-dependent transport system permease family.</text>
</comment>
<dbReference type="RefSeq" id="WP_378047771.1">
    <property type="nucleotide sequence ID" value="NZ_JBHMDN010000015.1"/>
</dbReference>
<protein>
    <submittedName>
        <fullName evidence="10">Amino acid ABC transporter permease</fullName>
    </submittedName>
</protein>
<dbReference type="InterPro" id="IPR035906">
    <property type="entry name" value="MetI-like_sf"/>
</dbReference>
<reference evidence="11" key="1">
    <citation type="journal article" date="2019" name="Int. J. Syst. Evol. Microbiol.">
        <title>The Global Catalogue of Microorganisms (GCM) 10K type strain sequencing project: providing services to taxonomists for standard genome sequencing and annotation.</title>
        <authorList>
            <consortium name="The Broad Institute Genomics Platform"/>
            <consortium name="The Broad Institute Genome Sequencing Center for Infectious Disease"/>
            <person name="Wu L."/>
            <person name="Ma J."/>
        </authorList>
    </citation>
    <scope>NUCLEOTIDE SEQUENCE [LARGE SCALE GENOMIC DNA]</scope>
    <source>
        <strain evidence="11">KCTC 12907</strain>
    </source>
</reference>
<proteinExistence type="inferred from homology"/>